<protein>
    <submittedName>
        <fullName evidence="3">Transposase, IS30 family</fullName>
    </submittedName>
</protein>
<dbReference type="GO" id="GO:0003676">
    <property type="term" value="F:nucleic acid binding"/>
    <property type="evidence" value="ECO:0007669"/>
    <property type="project" value="InterPro"/>
</dbReference>
<dbReference type="GO" id="GO:0005829">
    <property type="term" value="C:cytosol"/>
    <property type="evidence" value="ECO:0007669"/>
    <property type="project" value="TreeGrafter"/>
</dbReference>
<evidence type="ECO:0000256" key="1">
    <source>
        <dbReference type="ARBA" id="ARBA00023172"/>
    </source>
</evidence>
<dbReference type="Gene3D" id="1.10.10.60">
    <property type="entry name" value="Homeodomain-like"/>
    <property type="match status" value="1"/>
</dbReference>
<dbReference type="InterPro" id="IPR009057">
    <property type="entry name" value="Homeodomain-like_sf"/>
</dbReference>
<dbReference type="InterPro" id="IPR025246">
    <property type="entry name" value="IS30-like_HTH"/>
</dbReference>
<evidence type="ECO:0000313" key="3">
    <source>
        <dbReference type="EMBL" id="SLK08983.1"/>
    </source>
</evidence>
<dbReference type="PANTHER" id="PTHR10948:SF23">
    <property type="entry name" value="TRANSPOSASE INSI FOR INSERTION SEQUENCE ELEMENT IS30A-RELATED"/>
    <property type="match status" value="1"/>
</dbReference>
<keyword evidence="1" id="KW-0233">DNA recombination</keyword>
<dbReference type="InterPro" id="IPR036397">
    <property type="entry name" value="RNaseH_sf"/>
</dbReference>
<dbReference type="PROSITE" id="PS50994">
    <property type="entry name" value="INTEGRASE"/>
    <property type="match status" value="1"/>
</dbReference>
<dbReference type="InterPro" id="IPR051917">
    <property type="entry name" value="Transposase-Integrase"/>
</dbReference>
<dbReference type="NCBIfam" id="NF033563">
    <property type="entry name" value="transpos_IS30"/>
    <property type="match status" value="1"/>
</dbReference>
<accession>A0A1U6ILU3</accession>
<feature type="domain" description="Integrase catalytic" evidence="2">
    <location>
        <begin position="164"/>
        <end position="328"/>
    </location>
</feature>
<dbReference type="GO" id="GO:0032196">
    <property type="term" value="P:transposition"/>
    <property type="evidence" value="ECO:0007669"/>
    <property type="project" value="TreeGrafter"/>
</dbReference>
<dbReference type="GO" id="GO:0004803">
    <property type="term" value="F:transposase activity"/>
    <property type="evidence" value="ECO:0007669"/>
    <property type="project" value="TreeGrafter"/>
</dbReference>
<dbReference type="Proteomes" id="UP000190989">
    <property type="component" value="Unassembled WGS sequence"/>
</dbReference>
<dbReference type="InterPro" id="IPR053392">
    <property type="entry name" value="Transposase_IS30-like"/>
</dbReference>
<evidence type="ECO:0000259" key="2">
    <source>
        <dbReference type="PROSITE" id="PS50994"/>
    </source>
</evidence>
<dbReference type="SUPFAM" id="SSF46689">
    <property type="entry name" value="Homeodomain-like"/>
    <property type="match status" value="1"/>
</dbReference>
<dbReference type="AlphaFoldDB" id="A0A1U6ILU3"/>
<evidence type="ECO:0000313" key="4">
    <source>
        <dbReference type="Proteomes" id="UP000190989"/>
    </source>
</evidence>
<name>A0A1U6ILU3_9SPHN</name>
<dbReference type="Pfam" id="PF00665">
    <property type="entry name" value="rve"/>
    <property type="match status" value="1"/>
</dbReference>
<dbReference type="Gene3D" id="3.30.420.10">
    <property type="entry name" value="Ribonuclease H-like superfamily/Ribonuclease H"/>
    <property type="match status" value="1"/>
</dbReference>
<dbReference type="PANTHER" id="PTHR10948">
    <property type="entry name" value="TRANSPOSASE"/>
    <property type="match status" value="1"/>
</dbReference>
<proteinExistence type="predicted"/>
<keyword evidence="4" id="KW-1185">Reference proteome</keyword>
<dbReference type="GO" id="GO:0006310">
    <property type="term" value="P:DNA recombination"/>
    <property type="evidence" value="ECO:0007669"/>
    <property type="project" value="UniProtKB-KW"/>
</dbReference>
<dbReference type="Pfam" id="PF13936">
    <property type="entry name" value="HTH_38"/>
    <property type="match status" value="1"/>
</dbReference>
<dbReference type="EMBL" id="FVZE01000009">
    <property type="protein sequence ID" value="SLK08983.1"/>
    <property type="molecule type" value="Genomic_DNA"/>
</dbReference>
<sequence>MAPPYRQLCLDERETIYRMNEAGMPVSAIAERLGRHRSTIYRELRRNYFYDEDAWFRGYFPKVAHRIARERRAPGRKLLRHPLLAAYVIEGLQRCWSPEQIAGRLRLEAPFSQRVSHETIYRYVYGAEGKRQDLYRHLPWARRCRRPRRARKPRGLQIPAANGIKQRPAEIANRQDFGHWEGDLMAFRQIYGKANLACLVERKSRFAIVWRNPNRGSAGIMAGICQHLAPFPHALRQSVTFDRGTEFAGFRALQSELKMCSYFCDPKAPWQKGGVENFNGRLRRFLPSDTDIAAMEVPQIEAICHQLNSTPRKCLGYRTSREVLMQQVALTSMPMNQLEHRTNVALQMELKRPLQFLPFPIEGSLNGRMLWR</sequence>
<dbReference type="InterPro" id="IPR012337">
    <property type="entry name" value="RNaseH-like_sf"/>
</dbReference>
<organism evidence="3 4">
    <name type="scientific">Novosphingobium mathurense</name>
    <dbReference type="NCBI Taxonomy" id="428990"/>
    <lineage>
        <taxon>Bacteria</taxon>
        <taxon>Pseudomonadati</taxon>
        <taxon>Pseudomonadota</taxon>
        <taxon>Alphaproteobacteria</taxon>
        <taxon>Sphingomonadales</taxon>
        <taxon>Sphingomonadaceae</taxon>
        <taxon>Novosphingobium</taxon>
    </lineage>
</organism>
<dbReference type="SUPFAM" id="SSF53098">
    <property type="entry name" value="Ribonuclease H-like"/>
    <property type="match status" value="1"/>
</dbReference>
<reference evidence="4" key="1">
    <citation type="submission" date="2017-02" db="EMBL/GenBank/DDBJ databases">
        <authorList>
            <person name="Varghese N."/>
            <person name="Submissions S."/>
        </authorList>
    </citation>
    <scope>NUCLEOTIDE SEQUENCE [LARGE SCALE GENOMIC DNA]</scope>
    <source>
        <strain evidence="4">SM117</strain>
    </source>
</reference>
<dbReference type="GO" id="GO:0015074">
    <property type="term" value="P:DNA integration"/>
    <property type="evidence" value="ECO:0007669"/>
    <property type="project" value="InterPro"/>
</dbReference>
<gene>
    <name evidence="3" type="ORF">SAMN06295987_10956</name>
</gene>
<dbReference type="InterPro" id="IPR001584">
    <property type="entry name" value="Integrase_cat-core"/>
</dbReference>